<comment type="similarity">
    <text evidence="3">Belongs to the UPRTase family.</text>
</comment>
<evidence type="ECO:0000256" key="2">
    <source>
        <dbReference type="ARBA" id="ARBA00005180"/>
    </source>
</evidence>
<evidence type="ECO:0000256" key="7">
    <source>
        <dbReference type="ARBA" id="ARBA00022679"/>
    </source>
</evidence>
<dbReference type="NCBIfam" id="NF001097">
    <property type="entry name" value="PRK00129.1"/>
    <property type="match status" value="1"/>
</dbReference>
<dbReference type="SUPFAM" id="SSF53271">
    <property type="entry name" value="PRTase-like"/>
    <property type="match status" value="1"/>
</dbReference>
<keyword evidence="6" id="KW-0328">Glycosyltransferase</keyword>
<proteinExistence type="inferred from homology"/>
<dbReference type="AlphaFoldDB" id="A0A1V6PAL1"/>
<gene>
    <name evidence="11" type="ORF">PENDEC_c013G07158</name>
</gene>
<comment type="cofactor">
    <cofactor evidence="1">
        <name>Mg(2+)</name>
        <dbReference type="ChEBI" id="CHEBI:18420"/>
    </cofactor>
</comment>
<evidence type="ECO:0000259" key="10">
    <source>
        <dbReference type="Pfam" id="PF14681"/>
    </source>
</evidence>
<evidence type="ECO:0000256" key="3">
    <source>
        <dbReference type="ARBA" id="ARBA00009516"/>
    </source>
</evidence>
<evidence type="ECO:0000256" key="4">
    <source>
        <dbReference type="ARBA" id="ARBA00011894"/>
    </source>
</evidence>
<keyword evidence="8" id="KW-0547">Nucleotide-binding</keyword>
<evidence type="ECO:0000256" key="5">
    <source>
        <dbReference type="ARBA" id="ARBA00022533"/>
    </source>
</evidence>
<keyword evidence="9" id="KW-0342">GTP-binding</keyword>
<evidence type="ECO:0000313" key="11">
    <source>
        <dbReference type="EMBL" id="OQD73797.1"/>
    </source>
</evidence>
<feature type="domain" description="Phosphoribosyltransferase" evidence="10">
    <location>
        <begin position="31"/>
        <end position="232"/>
    </location>
</feature>
<evidence type="ECO:0000256" key="8">
    <source>
        <dbReference type="ARBA" id="ARBA00022741"/>
    </source>
</evidence>
<dbReference type="InterPro" id="IPR029057">
    <property type="entry name" value="PRTase-like"/>
</dbReference>
<organism evidence="11 12">
    <name type="scientific">Penicillium decumbens</name>
    <dbReference type="NCBI Taxonomy" id="69771"/>
    <lineage>
        <taxon>Eukaryota</taxon>
        <taxon>Fungi</taxon>
        <taxon>Dikarya</taxon>
        <taxon>Ascomycota</taxon>
        <taxon>Pezizomycotina</taxon>
        <taxon>Eurotiomycetes</taxon>
        <taxon>Eurotiomycetidae</taxon>
        <taxon>Eurotiales</taxon>
        <taxon>Aspergillaceae</taxon>
        <taxon>Penicillium</taxon>
    </lineage>
</organism>
<dbReference type="STRING" id="69771.A0A1V6PAL1"/>
<dbReference type="CDD" id="cd06223">
    <property type="entry name" value="PRTases_typeI"/>
    <property type="match status" value="1"/>
</dbReference>
<keyword evidence="7" id="KW-0808">Transferase</keyword>
<evidence type="ECO:0000313" key="12">
    <source>
        <dbReference type="Proteomes" id="UP000191522"/>
    </source>
</evidence>
<dbReference type="GO" id="GO:0008655">
    <property type="term" value="P:pyrimidine-containing compound salvage"/>
    <property type="evidence" value="ECO:0007669"/>
    <property type="project" value="UniProtKB-ARBA"/>
</dbReference>
<dbReference type="InterPro" id="IPR000836">
    <property type="entry name" value="PRTase_dom"/>
</dbReference>
<dbReference type="OMA" id="AGACMEQ"/>
<dbReference type="GO" id="GO:0005525">
    <property type="term" value="F:GTP binding"/>
    <property type="evidence" value="ECO:0007669"/>
    <property type="project" value="UniProtKB-KW"/>
</dbReference>
<dbReference type="EC" id="2.4.2.9" evidence="4"/>
<evidence type="ECO:0000256" key="6">
    <source>
        <dbReference type="ARBA" id="ARBA00022676"/>
    </source>
</evidence>
<dbReference type="OrthoDB" id="106623at2759"/>
<evidence type="ECO:0000256" key="1">
    <source>
        <dbReference type="ARBA" id="ARBA00001946"/>
    </source>
</evidence>
<comment type="caution">
    <text evidence="11">The sequence shown here is derived from an EMBL/GenBank/DDBJ whole genome shotgun (WGS) entry which is preliminary data.</text>
</comment>
<dbReference type="EMBL" id="MDYL01000013">
    <property type="protein sequence ID" value="OQD73797.1"/>
    <property type="molecule type" value="Genomic_DNA"/>
</dbReference>
<accession>A0A1V6PAL1</accession>
<dbReference type="Pfam" id="PF14681">
    <property type="entry name" value="UPRTase"/>
    <property type="match status" value="1"/>
</dbReference>
<sequence length="235" mass="25575">MHTRRENHNSDPSPTYDAVNNDRVFILPQGHHLLSLMTILRDVNTNSTLFAETTERVGDQLIAAALDFIPAEATNVISPTGTTYQGMRHTTSVCGVSILRAGASLENAMRRGYTGPLSFGKILIQRDEETCLPTLFYSKFPPNITSQKVMILEPMLATGGSACVAINAIKTQGVPEENIIFVNVLASRSGVRSLFSRFPGIRLVTAAVDEDLTPSNHINPGLGDFGDRFYGTHPS</sequence>
<evidence type="ECO:0000256" key="9">
    <source>
        <dbReference type="ARBA" id="ARBA00023134"/>
    </source>
</evidence>
<dbReference type="GO" id="GO:0004845">
    <property type="term" value="F:uracil phosphoribosyltransferase activity"/>
    <property type="evidence" value="ECO:0007669"/>
    <property type="project" value="UniProtKB-EC"/>
</dbReference>
<protein>
    <recommendedName>
        <fullName evidence="4">uracil phosphoribosyltransferase</fullName>
        <ecNumber evidence="4">2.4.2.9</ecNumber>
    </recommendedName>
</protein>
<name>A0A1V6PAL1_PENDC</name>
<comment type="pathway">
    <text evidence="2">Pyrimidine metabolism; UMP biosynthesis via salvage pathway; UMP from uracil: step 1/1.</text>
</comment>
<reference evidence="12" key="1">
    <citation type="journal article" date="2017" name="Nat. Microbiol.">
        <title>Global analysis of biosynthetic gene clusters reveals vast potential of secondary metabolite production in Penicillium species.</title>
        <authorList>
            <person name="Nielsen J.C."/>
            <person name="Grijseels S."/>
            <person name="Prigent S."/>
            <person name="Ji B."/>
            <person name="Dainat J."/>
            <person name="Nielsen K.F."/>
            <person name="Frisvad J.C."/>
            <person name="Workman M."/>
            <person name="Nielsen J."/>
        </authorList>
    </citation>
    <scope>NUCLEOTIDE SEQUENCE [LARGE SCALE GENOMIC DNA]</scope>
    <source>
        <strain evidence="12">IBT 11843</strain>
    </source>
</reference>
<dbReference type="FunFam" id="3.40.50.2020:FF:000023">
    <property type="entry name" value="Probable uracil phosphoribosyltransferase"/>
    <property type="match status" value="1"/>
</dbReference>
<keyword evidence="5" id="KW-0021">Allosteric enzyme</keyword>
<keyword evidence="12" id="KW-1185">Reference proteome</keyword>
<dbReference type="Proteomes" id="UP000191522">
    <property type="component" value="Unassembled WGS sequence"/>
</dbReference>
<dbReference type="Gene3D" id="3.40.50.2020">
    <property type="match status" value="1"/>
</dbReference>